<comment type="caution">
    <text evidence="2">The sequence shown here is derived from an EMBL/GenBank/DDBJ whole genome shotgun (WGS) entry which is preliminary data.</text>
</comment>
<dbReference type="PROSITE" id="PS50943">
    <property type="entry name" value="HTH_CROC1"/>
    <property type="match status" value="1"/>
</dbReference>
<reference evidence="2 3" key="1">
    <citation type="submission" date="2018-06" db="EMBL/GenBank/DDBJ databases">
        <title>Combined omics and stable isotope probing to characterize newly discovered Mariana Back-Arc vent microbial communities.</title>
        <authorList>
            <person name="Trembath-Reichert E."/>
            <person name="Huber J.A."/>
        </authorList>
    </citation>
    <scope>NUCLEOTIDE SEQUENCE [LARGE SCALE GENOMIC DNA]</scope>
    <source>
        <strain evidence="2">MAG 63_2</strain>
    </source>
</reference>
<protein>
    <recommendedName>
        <fullName evidence="1">HTH cro/C1-type domain-containing protein</fullName>
    </recommendedName>
</protein>
<sequence>MTGLSASYINEIENGKKYPKAEKIMMLAEGLGVEYDDLVSISMTGRLGQISELFFSSSVLGSFPFQLFGITFENVVEKVNQTCERCPLDNSQCSERTAPPSVFIQEEKEELMNRTLKKLVTDYRAKNLKI</sequence>
<dbReference type="InterPro" id="IPR010982">
    <property type="entry name" value="Lambda_DNA-bd_dom_sf"/>
</dbReference>
<dbReference type="Proteomes" id="UP000286732">
    <property type="component" value="Unassembled WGS sequence"/>
</dbReference>
<dbReference type="EMBL" id="QNZM01000010">
    <property type="protein sequence ID" value="RTZ82934.1"/>
    <property type="molecule type" value="Genomic_DNA"/>
</dbReference>
<evidence type="ECO:0000313" key="2">
    <source>
        <dbReference type="EMBL" id="RTZ82934.1"/>
    </source>
</evidence>
<dbReference type="GO" id="GO:0003677">
    <property type="term" value="F:DNA binding"/>
    <property type="evidence" value="ECO:0007669"/>
    <property type="project" value="InterPro"/>
</dbReference>
<dbReference type="InterPro" id="IPR001387">
    <property type="entry name" value="Cro/C1-type_HTH"/>
</dbReference>
<accession>A0A432GGM9</accession>
<dbReference type="AlphaFoldDB" id="A0A432GGM9"/>
<organism evidence="2 3">
    <name type="scientific">SAR324 cluster bacterium</name>
    <dbReference type="NCBI Taxonomy" id="2024889"/>
    <lineage>
        <taxon>Bacteria</taxon>
        <taxon>Deltaproteobacteria</taxon>
        <taxon>SAR324 cluster</taxon>
    </lineage>
</organism>
<dbReference type="Gene3D" id="1.10.260.40">
    <property type="entry name" value="lambda repressor-like DNA-binding domains"/>
    <property type="match status" value="1"/>
</dbReference>
<name>A0A432GGM9_9DELT</name>
<gene>
    <name evidence="2" type="ORF">DSY98_00275</name>
</gene>
<proteinExistence type="predicted"/>
<evidence type="ECO:0000259" key="1">
    <source>
        <dbReference type="PROSITE" id="PS50943"/>
    </source>
</evidence>
<evidence type="ECO:0000313" key="3">
    <source>
        <dbReference type="Proteomes" id="UP000286732"/>
    </source>
</evidence>
<dbReference type="SUPFAM" id="SSF47413">
    <property type="entry name" value="lambda repressor-like DNA-binding domains"/>
    <property type="match status" value="1"/>
</dbReference>
<dbReference type="CDD" id="cd00093">
    <property type="entry name" value="HTH_XRE"/>
    <property type="match status" value="1"/>
</dbReference>
<dbReference type="Pfam" id="PF01381">
    <property type="entry name" value="HTH_3"/>
    <property type="match status" value="1"/>
</dbReference>
<feature type="domain" description="HTH cro/C1-type" evidence="1">
    <location>
        <begin position="1"/>
        <end position="38"/>
    </location>
</feature>